<feature type="region of interest" description="Disordered" evidence="1">
    <location>
        <begin position="268"/>
        <end position="305"/>
    </location>
</feature>
<feature type="region of interest" description="Disordered" evidence="1">
    <location>
        <begin position="153"/>
        <end position="232"/>
    </location>
</feature>
<dbReference type="AlphaFoldDB" id="A0A2H3CYX8"/>
<dbReference type="Proteomes" id="UP000217790">
    <property type="component" value="Unassembled WGS sequence"/>
</dbReference>
<protein>
    <submittedName>
        <fullName evidence="2">Uncharacterized protein</fullName>
    </submittedName>
</protein>
<keyword evidence="3" id="KW-1185">Reference proteome</keyword>
<name>A0A2H3CYX8_ARMGA</name>
<evidence type="ECO:0000313" key="3">
    <source>
        <dbReference type="Proteomes" id="UP000217790"/>
    </source>
</evidence>
<accession>A0A2H3CYX8</accession>
<dbReference type="OrthoDB" id="10584188at2759"/>
<reference evidence="3" key="1">
    <citation type="journal article" date="2017" name="Nat. Ecol. Evol.">
        <title>Genome expansion and lineage-specific genetic innovations in the forest pathogenic fungi Armillaria.</title>
        <authorList>
            <person name="Sipos G."/>
            <person name="Prasanna A.N."/>
            <person name="Walter M.C."/>
            <person name="O'Connor E."/>
            <person name="Balint B."/>
            <person name="Krizsan K."/>
            <person name="Kiss B."/>
            <person name="Hess J."/>
            <person name="Varga T."/>
            <person name="Slot J."/>
            <person name="Riley R."/>
            <person name="Boka B."/>
            <person name="Rigling D."/>
            <person name="Barry K."/>
            <person name="Lee J."/>
            <person name="Mihaltcheva S."/>
            <person name="LaButti K."/>
            <person name="Lipzen A."/>
            <person name="Waldron R."/>
            <person name="Moloney N.M."/>
            <person name="Sperisen C."/>
            <person name="Kredics L."/>
            <person name="Vagvoelgyi C."/>
            <person name="Patrignani A."/>
            <person name="Fitzpatrick D."/>
            <person name="Nagy I."/>
            <person name="Doyle S."/>
            <person name="Anderson J.B."/>
            <person name="Grigoriev I.V."/>
            <person name="Gueldener U."/>
            <person name="Muensterkoetter M."/>
            <person name="Nagy L.G."/>
        </authorList>
    </citation>
    <scope>NUCLEOTIDE SEQUENCE [LARGE SCALE GENOMIC DNA]</scope>
    <source>
        <strain evidence="3">Ar21-2</strain>
    </source>
</reference>
<proteinExistence type="predicted"/>
<sequence length="305" mass="34199">MGCLAMDPSSHIKWTIDVWQIFPIWMLKFFALSRKPSRYFKISKPSRPQQPSYPSIFGANMWVKLCSEATYRFPANEGTRCAPPIRETFLSTCYALATNSYRLPPPLPSTSFSLCLCLSTVLPCPCTNYFGAATRHENQGRVWARFLTRDDVSRSGERGYDGEEREDGADRRGSRLDGDASPTKPWGRFLPQDDVSRSGEQAPRRIWRSRVNRGDEHDRPQTHEGGRGPLSCPLHADTFSGMMLSPPLSQARVDAFTHAVKLQRRLGSGGGSEFYAEAMDRRPGSTAPHGFRGQHRSPSPARPCT</sequence>
<evidence type="ECO:0000256" key="1">
    <source>
        <dbReference type="SAM" id="MobiDB-lite"/>
    </source>
</evidence>
<evidence type="ECO:0000313" key="2">
    <source>
        <dbReference type="EMBL" id="PBK81293.1"/>
    </source>
</evidence>
<organism evidence="2 3">
    <name type="scientific">Armillaria gallica</name>
    <name type="common">Bulbous honey fungus</name>
    <name type="synonym">Armillaria bulbosa</name>
    <dbReference type="NCBI Taxonomy" id="47427"/>
    <lineage>
        <taxon>Eukaryota</taxon>
        <taxon>Fungi</taxon>
        <taxon>Dikarya</taxon>
        <taxon>Basidiomycota</taxon>
        <taxon>Agaricomycotina</taxon>
        <taxon>Agaricomycetes</taxon>
        <taxon>Agaricomycetidae</taxon>
        <taxon>Agaricales</taxon>
        <taxon>Marasmiineae</taxon>
        <taxon>Physalacriaceae</taxon>
        <taxon>Armillaria</taxon>
    </lineage>
</organism>
<dbReference type="EMBL" id="KZ293732">
    <property type="protein sequence ID" value="PBK81293.1"/>
    <property type="molecule type" value="Genomic_DNA"/>
</dbReference>
<feature type="compositionally biased region" description="Basic and acidic residues" evidence="1">
    <location>
        <begin position="212"/>
        <end position="226"/>
    </location>
</feature>
<gene>
    <name evidence="2" type="ORF">ARMGADRAFT_1039447</name>
</gene>
<dbReference type="InParanoid" id="A0A2H3CYX8"/>
<feature type="compositionally biased region" description="Basic and acidic residues" evidence="1">
    <location>
        <begin position="153"/>
        <end position="178"/>
    </location>
</feature>